<feature type="region of interest" description="Disordered" evidence="1">
    <location>
        <begin position="583"/>
        <end position="602"/>
    </location>
</feature>
<organism evidence="2 3">
    <name type="scientific">Neodiprion lecontei</name>
    <name type="common">Redheaded pine sawfly</name>
    <dbReference type="NCBI Taxonomy" id="441921"/>
    <lineage>
        <taxon>Eukaryota</taxon>
        <taxon>Metazoa</taxon>
        <taxon>Ecdysozoa</taxon>
        <taxon>Arthropoda</taxon>
        <taxon>Hexapoda</taxon>
        <taxon>Insecta</taxon>
        <taxon>Pterygota</taxon>
        <taxon>Neoptera</taxon>
        <taxon>Endopterygota</taxon>
        <taxon>Hymenoptera</taxon>
        <taxon>Tenthredinoidea</taxon>
        <taxon>Diprionidae</taxon>
        <taxon>Diprioninae</taxon>
        <taxon>Neodiprion</taxon>
    </lineage>
</organism>
<accession>A0ABM3GBL4</accession>
<sequence length="659" mass="74397">MMTLLFQNNNHTNSETREQRIEAFTQTLNNAFQQFQKLWNDYKELLDKSEKAEESSSNSHIPQNEPQVGNSKCCCHAAATKDTDVPKKKTFAVPTEKKTHCDPVSVAINEEQKSNPIPDYVQPFQIFSQDFCTQGLEESFINRTTSPVLKNIENVTPKRSKSPIFGLKKTKSRISSPVVSSPIESEKSVIILNDISNDISLKRNNLCSPKTPSHSGTKANATNAISSNLEELSSASQLCTPKTIKKLGIHTIQNVDTDIIPGTKKKLKQSKLFTKIEQVTDLSICDDVFDSKINEVETNKTCDNVTSTNYLEPNSSSCEDSLIQVSPTQTRSFSKLRQKIYEKNNTAGSLHQRLCTKKVNVKNTKNLEMSEDVNVHNDGEQTDTDLTVFEPKSASTQYISSAFQSKLSENEKLPIMSKFGLETRPDVQEKIQSVTYEHETNDETMFEETPVPSLKSTVFCKGADKMKLSLNKRTSSFVPPKILPSKAKNATASDKEMCELELDILTDNSNALTEKSPPRKKLAANNFDVVPRKLKSSPTYAYKRSPVRKKAERARLNGWDCLQCQEYYKATGLTGKKLQMRKNQCSRHRSTHNEKNSTQKGKPRLLESRLYKFIPLNNMERQLNMLCGENSTHLLSQDIFFEYHFLSQVINSCIVLHNG</sequence>
<dbReference type="Proteomes" id="UP000829291">
    <property type="component" value="Chromosome 5"/>
</dbReference>
<feature type="region of interest" description="Disordered" evidence="1">
    <location>
        <begin position="50"/>
        <end position="69"/>
    </location>
</feature>
<reference evidence="3" key="1">
    <citation type="submission" date="2025-08" db="UniProtKB">
        <authorList>
            <consortium name="RefSeq"/>
        </authorList>
    </citation>
    <scope>IDENTIFICATION</scope>
    <source>
        <tissue evidence="3">Thorax and Abdomen</tissue>
    </source>
</reference>
<dbReference type="GeneID" id="107219126"/>
<gene>
    <name evidence="3" type="primary">LOC107219126</name>
</gene>
<evidence type="ECO:0000313" key="3">
    <source>
        <dbReference type="RefSeq" id="XP_046597668.1"/>
    </source>
</evidence>
<dbReference type="RefSeq" id="XP_046597668.1">
    <property type="nucleotide sequence ID" value="XM_046741712.1"/>
</dbReference>
<keyword evidence="2" id="KW-1185">Reference proteome</keyword>
<evidence type="ECO:0000256" key="1">
    <source>
        <dbReference type="SAM" id="MobiDB-lite"/>
    </source>
</evidence>
<evidence type="ECO:0000313" key="2">
    <source>
        <dbReference type="Proteomes" id="UP000829291"/>
    </source>
</evidence>
<proteinExistence type="predicted"/>
<protein>
    <submittedName>
        <fullName evidence="3">Uncharacterized protein LOC107219126 isoform X1</fullName>
    </submittedName>
</protein>
<name>A0ABM3GBL4_NEOLC</name>
<feature type="compositionally biased region" description="Polar residues" evidence="1">
    <location>
        <begin position="58"/>
        <end position="69"/>
    </location>
</feature>